<accession>E4XUT3</accession>
<dbReference type="InterPro" id="IPR050705">
    <property type="entry name" value="Cytochrome_P450_3A"/>
</dbReference>
<comment type="similarity">
    <text evidence="2 11">Belongs to the cytochrome P450 family.</text>
</comment>
<evidence type="ECO:0000256" key="6">
    <source>
        <dbReference type="ARBA" id="ARBA00023002"/>
    </source>
</evidence>
<keyword evidence="4 10" id="KW-0349">Heme</keyword>
<dbReference type="GO" id="GO:0008395">
    <property type="term" value="F:steroid hydroxylase activity"/>
    <property type="evidence" value="ECO:0007669"/>
    <property type="project" value="TreeGrafter"/>
</dbReference>
<dbReference type="PRINTS" id="PR00463">
    <property type="entry name" value="EP450I"/>
</dbReference>
<name>E4XUT3_OIKDI</name>
<evidence type="ECO:0000256" key="3">
    <source>
        <dbReference type="ARBA" id="ARBA00012109"/>
    </source>
</evidence>
<evidence type="ECO:0000256" key="5">
    <source>
        <dbReference type="ARBA" id="ARBA00022723"/>
    </source>
</evidence>
<dbReference type="OrthoDB" id="2789670at2759"/>
<dbReference type="PRINTS" id="PR00385">
    <property type="entry name" value="P450"/>
</dbReference>
<dbReference type="PANTHER" id="PTHR24302">
    <property type="entry name" value="CYTOCHROME P450 FAMILY 3"/>
    <property type="match status" value="1"/>
</dbReference>
<dbReference type="PANTHER" id="PTHR24302:SF15">
    <property type="entry name" value="FATTY-ACID PEROXYGENASE"/>
    <property type="match status" value="1"/>
</dbReference>
<dbReference type="EMBL" id="FN653191">
    <property type="protein sequence ID" value="CBY13480.1"/>
    <property type="molecule type" value="Genomic_DNA"/>
</dbReference>
<protein>
    <recommendedName>
        <fullName evidence="3">unspecific monooxygenase</fullName>
        <ecNumber evidence="3">1.14.14.1</ecNumber>
    </recommendedName>
</protein>
<feature type="binding site" description="axial binding residue" evidence="10">
    <location>
        <position position="468"/>
    </location>
    <ligand>
        <name>heme</name>
        <dbReference type="ChEBI" id="CHEBI:30413"/>
    </ligand>
    <ligandPart>
        <name>Fe</name>
        <dbReference type="ChEBI" id="CHEBI:18248"/>
    </ligandPart>
</feature>
<evidence type="ECO:0000256" key="8">
    <source>
        <dbReference type="ARBA" id="ARBA00023033"/>
    </source>
</evidence>
<keyword evidence="8 11" id="KW-0503">Monooxygenase</keyword>
<reference evidence="12" key="1">
    <citation type="journal article" date="2010" name="Science">
        <title>Plasticity of animal genome architecture unmasked by rapid evolution of a pelagic tunicate.</title>
        <authorList>
            <person name="Denoeud F."/>
            <person name="Henriet S."/>
            <person name="Mungpakdee S."/>
            <person name="Aury J.M."/>
            <person name="Da Silva C."/>
            <person name="Brinkmann H."/>
            <person name="Mikhaleva J."/>
            <person name="Olsen L.C."/>
            <person name="Jubin C."/>
            <person name="Canestro C."/>
            <person name="Bouquet J.M."/>
            <person name="Danks G."/>
            <person name="Poulain J."/>
            <person name="Campsteijn C."/>
            <person name="Adamski M."/>
            <person name="Cross I."/>
            <person name="Yadetie F."/>
            <person name="Muffato M."/>
            <person name="Louis A."/>
            <person name="Butcher S."/>
            <person name="Tsagkogeorga G."/>
            <person name="Konrad A."/>
            <person name="Singh S."/>
            <person name="Jensen M.F."/>
            <person name="Cong E.H."/>
            <person name="Eikeseth-Otteraa H."/>
            <person name="Noel B."/>
            <person name="Anthouard V."/>
            <person name="Porcel B.M."/>
            <person name="Kachouri-Lafond R."/>
            <person name="Nishino A."/>
            <person name="Ugolini M."/>
            <person name="Chourrout P."/>
            <person name="Nishida H."/>
            <person name="Aasland R."/>
            <person name="Huzurbazar S."/>
            <person name="Westhof E."/>
            <person name="Delsuc F."/>
            <person name="Lehrach H."/>
            <person name="Reinhardt R."/>
            <person name="Weissenbach J."/>
            <person name="Roy S.W."/>
            <person name="Artiguenave F."/>
            <person name="Postlethwait J.H."/>
            <person name="Manak J.R."/>
            <person name="Thompson E.M."/>
            <person name="Jaillon O."/>
            <person name="Du Pasquier L."/>
            <person name="Boudinot P."/>
            <person name="Liberles D.A."/>
            <person name="Volff J.N."/>
            <person name="Philippe H."/>
            <person name="Lenhard B."/>
            <person name="Roest Crollius H."/>
            <person name="Wincker P."/>
            <person name="Chourrout D."/>
        </authorList>
    </citation>
    <scope>NUCLEOTIDE SEQUENCE [LARGE SCALE GENOMIC DNA]</scope>
</reference>
<comment type="cofactor">
    <cofactor evidence="1 10">
        <name>heme</name>
        <dbReference type="ChEBI" id="CHEBI:30413"/>
    </cofactor>
</comment>
<dbReference type="Gene3D" id="1.10.630.10">
    <property type="entry name" value="Cytochrome P450"/>
    <property type="match status" value="1"/>
</dbReference>
<evidence type="ECO:0000256" key="2">
    <source>
        <dbReference type="ARBA" id="ARBA00010617"/>
    </source>
</evidence>
<keyword evidence="5 10" id="KW-0479">Metal-binding</keyword>
<evidence type="ECO:0000313" key="13">
    <source>
        <dbReference type="Proteomes" id="UP000001307"/>
    </source>
</evidence>
<dbReference type="InterPro" id="IPR017972">
    <property type="entry name" value="Cyt_P450_CS"/>
</dbReference>
<comment type="function">
    <text evidence="9">Cytochromes P450 are a group of heme-thiolate monooxygenases. They oxidize a variety of structurally unrelated compounds, including steroids, fatty acids, and xenobiotics.</text>
</comment>
<dbReference type="GO" id="GO:0005506">
    <property type="term" value="F:iron ion binding"/>
    <property type="evidence" value="ECO:0007669"/>
    <property type="project" value="InterPro"/>
</dbReference>
<dbReference type="FunFam" id="1.10.630.10:FF:000182">
    <property type="entry name" value="Cytochrome P450 3A4"/>
    <property type="match status" value="1"/>
</dbReference>
<keyword evidence="6 11" id="KW-0560">Oxidoreductase</keyword>
<dbReference type="InParanoid" id="E4XUT3"/>
<dbReference type="InterPro" id="IPR036396">
    <property type="entry name" value="Cyt_P450_sf"/>
</dbReference>
<keyword evidence="7 10" id="KW-0408">Iron</keyword>
<keyword evidence="13" id="KW-1185">Reference proteome</keyword>
<dbReference type="InterPro" id="IPR001128">
    <property type="entry name" value="Cyt_P450"/>
</dbReference>
<dbReference type="Proteomes" id="UP000001307">
    <property type="component" value="Unassembled WGS sequence"/>
</dbReference>
<evidence type="ECO:0000256" key="7">
    <source>
        <dbReference type="ARBA" id="ARBA00023004"/>
    </source>
</evidence>
<dbReference type="GO" id="GO:0016712">
    <property type="term" value="F:oxidoreductase activity, acting on paired donors, with incorporation or reduction of molecular oxygen, reduced flavin or flavoprotein as one donor, and incorporation of one atom of oxygen"/>
    <property type="evidence" value="ECO:0007669"/>
    <property type="project" value="UniProtKB-EC"/>
</dbReference>
<organism evidence="12">
    <name type="scientific">Oikopleura dioica</name>
    <name type="common">Tunicate</name>
    <dbReference type="NCBI Taxonomy" id="34765"/>
    <lineage>
        <taxon>Eukaryota</taxon>
        <taxon>Metazoa</taxon>
        <taxon>Chordata</taxon>
        <taxon>Tunicata</taxon>
        <taxon>Appendicularia</taxon>
        <taxon>Copelata</taxon>
        <taxon>Oikopleuridae</taxon>
        <taxon>Oikopleura</taxon>
    </lineage>
</organism>
<evidence type="ECO:0000256" key="10">
    <source>
        <dbReference type="PIRSR" id="PIRSR602401-1"/>
    </source>
</evidence>
<dbReference type="AlphaFoldDB" id="E4XUT3"/>
<evidence type="ECO:0000256" key="9">
    <source>
        <dbReference type="ARBA" id="ARBA00043906"/>
    </source>
</evidence>
<evidence type="ECO:0000313" key="12">
    <source>
        <dbReference type="EMBL" id="CBY13480.1"/>
    </source>
</evidence>
<dbReference type="EC" id="1.14.14.1" evidence="3"/>
<gene>
    <name evidence="12" type="ORF">GSOID_T00004796001</name>
</gene>
<dbReference type="GO" id="GO:0020037">
    <property type="term" value="F:heme binding"/>
    <property type="evidence" value="ECO:0007669"/>
    <property type="project" value="InterPro"/>
</dbReference>
<proteinExistence type="inferred from homology"/>
<sequence length="524" mass="59923">MDRVWDLLTEVKGRFPKNILEVQIPEKLKNPPLWLKVSLGTGALSYAYIRYSWTAMNDWGIPVLSPYLMTFGSSGHYARANGIVELADEELRKKNRKTIGFYRLLSPVVFTIDLDVFTPIFTTHFGSFTNRQPDIGSFGMGKELSKTIDVITDAKRWRRIRQSVSPSFSNVQLEKMMSVSKERLDVLVKQIAALKGESINARSVTGKYTMDGFLSAALGFEMQLDSLRDFEKQQEFIHMNDILNPGPQIFLLFIFPGLGAFLDRIGVKLYAPKAAEWFTGYCKAMIAAETPETDQRNFLSAFKKLRISDEEAESATKGLTEDEIISQVFVLFGAGYETSASLLQWAVYNICKDGDLQQRLFEEVKDVPEEYENLNAKKLPLLTAILNECLRLFSPAIFQFRYCEHDVVINGIPFRKGSNIEVPIDYLHEAEEYWGEDALEFRPDRWIKNPELEKAPFFIPFGVGPRNCVGMRFANMQSRLGLMRIVKNFNMQFPDDFTDDVKKIRTVAFLAVPSKEIQVSFRPR</sequence>
<dbReference type="Pfam" id="PF00067">
    <property type="entry name" value="p450"/>
    <property type="match status" value="1"/>
</dbReference>
<evidence type="ECO:0000256" key="4">
    <source>
        <dbReference type="ARBA" id="ARBA00022617"/>
    </source>
</evidence>
<evidence type="ECO:0000256" key="1">
    <source>
        <dbReference type="ARBA" id="ARBA00001971"/>
    </source>
</evidence>
<dbReference type="PROSITE" id="PS00086">
    <property type="entry name" value="CYTOCHROME_P450"/>
    <property type="match status" value="1"/>
</dbReference>
<evidence type="ECO:0000256" key="11">
    <source>
        <dbReference type="RuleBase" id="RU000461"/>
    </source>
</evidence>
<dbReference type="SUPFAM" id="SSF48264">
    <property type="entry name" value="Cytochrome P450"/>
    <property type="match status" value="1"/>
</dbReference>
<dbReference type="InterPro" id="IPR002401">
    <property type="entry name" value="Cyt_P450_E_grp-I"/>
</dbReference>